<protein>
    <submittedName>
        <fullName evidence="1">Uncharacterized protein</fullName>
    </submittedName>
</protein>
<dbReference type="AlphaFoldDB" id="A0A3N4LWG9"/>
<organism evidence="1 2">
    <name type="scientific">Terfezia boudieri ATCC MYA-4762</name>
    <dbReference type="NCBI Taxonomy" id="1051890"/>
    <lineage>
        <taxon>Eukaryota</taxon>
        <taxon>Fungi</taxon>
        <taxon>Dikarya</taxon>
        <taxon>Ascomycota</taxon>
        <taxon>Pezizomycotina</taxon>
        <taxon>Pezizomycetes</taxon>
        <taxon>Pezizales</taxon>
        <taxon>Pezizaceae</taxon>
        <taxon>Terfezia</taxon>
    </lineage>
</organism>
<dbReference type="Proteomes" id="UP000267821">
    <property type="component" value="Unassembled WGS sequence"/>
</dbReference>
<accession>A0A3N4LWG9</accession>
<name>A0A3N4LWG9_9PEZI</name>
<evidence type="ECO:0000313" key="1">
    <source>
        <dbReference type="EMBL" id="RPB24991.1"/>
    </source>
</evidence>
<gene>
    <name evidence="1" type="ORF">L211DRAFT_133345</name>
</gene>
<dbReference type="InParanoid" id="A0A3N4LWG9"/>
<dbReference type="EMBL" id="ML121539">
    <property type="protein sequence ID" value="RPB24991.1"/>
    <property type="molecule type" value="Genomic_DNA"/>
</dbReference>
<proteinExistence type="predicted"/>
<sequence length="98" mass="11154">MLKPFCILCSGAPPRHSRVLQPTSVSDTNILQHLPGTRKSIPHTLRAKANRGLDLSLRVWKIEYIRFEAYSKSETQLLKREKARSLNVSYTSSTSKGW</sequence>
<evidence type="ECO:0000313" key="2">
    <source>
        <dbReference type="Proteomes" id="UP000267821"/>
    </source>
</evidence>
<reference evidence="1 2" key="1">
    <citation type="journal article" date="2018" name="Nat. Ecol. Evol.">
        <title>Pezizomycetes genomes reveal the molecular basis of ectomycorrhizal truffle lifestyle.</title>
        <authorList>
            <person name="Murat C."/>
            <person name="Payen T."/>
            <person name="Noel B."/>
            <person name="Kuo A."/>
            <person name="Morin E."/>
            <person name="Chen J."/>
            <person name="Kohler A."/>
            <person name="Krizsan K."/>
            <person name="Balestrini R."/>
            <person name="Da Silva C."/>
            <person name="Montanini B."/>
            <person name="Hainaut M."/>
            <person name="Levati E."/>
            <person name="Barry K.W."/>
            <person name="Belfiori B."/>
            <person name="Cichocki N."/>
            <person name="Clum A."/>
            <person name="Dockter R.B."/>
            <person name="Fauchery L."/>
            <person name="Guy J."/>
            <person name="Iotti M."/>
            <person name="Le Tacon F."/>
            <person name="Lindquist E.A."/>
            <person name="Lipzen A."/>
            <person name="Malagnac F."/>
            <person name="Mello A."/>
            <person name="Molinier V."/>
            <person name="Miyauchi S."/>
            <person name="Poulain J."/>
            <person name="Riccioni C."/>
            <person name="Rubini A."/>
            <person name="Sitrit Y."/>
            <person name="Splivallo R."/>
            <person name="Traeger S."/>
            <person name="Wang M."/>
            <person name="Zifcakova L."/>
            <person name="Wipf D."/>
            <person name="Zambonelli A."/>
            <person name="Paolocci F."/>
            <person name="Nowrousian M."/>
            <person name="Ottonello S."/>
            <person name="Baldrian P."/>
            <person name="Spatafora J.W."/>
            <person name="Henrissat B."/>
            <person name="Nagy L.G."/>
            <person name="Aury J.M."/>
            <person name="Wincker P."/>
            <person name="Grigoriev I.V."/>
            <person name="Bonfante P."/>
            <person name="Martin F.M."/>
        </authorList>
    </citation>
    <scope>NUCLEOTIDE SEQUENCE [LARGE SCALE GENOMIC DNA]</scope>
    <source>
        <strain evidence="1 2">ATCC MYA-4762</strain>
    </source>
</reference>
<keyword evidence="2" id="KW-1185">Reference proteome</keyword>